<keyword evidence="2" id="KW-1185">Reference proteome</keyword>
<name>A0A183F8M6_HELPZ</name>
<proteinExistence type="predicted"/>
<sequence>MFAVKYGRSFFLWCRHWTTANHSSADRLAGAIASASRTDRAHSVKLTPAALTLGANAEAKCAISAPPPLTQRHALCVYALFFIIKQQECALKDKLPY</sequence>
<protein>
    <submittedName>
        <fullName evidence="3">Secreted protein</fullName>
    </submittedName>
</protein>
<gene>
    <name evidence="1" type="ORF">HPBE_LOCUS2519</name>
</gene>
<reference evidence="3" key="2">
    <citation type="submission" date="2019-09" db="UniProtKB">
        <authorList>
            <consortium name="WormBaseParasite"/>
        </authorList>
    </citation>
    <scope>IDENTIFICATION</scope>
</reference>
<accession>A0A3P7XJC3</accession>
<evidence type="ECO:0000313" key="2">
    <source>
        <dbReference type="Proteomes" id="UP000050761"/>
    </source>
</evidence>
<organism evidence="2 3">
    <name type="scientific">Heligmosomoides polygyrus</name>
    <name type="common">Parasitic roundworm</name>
    <dbReference type="NCBI Taxonomy" id="6339"/>
    <lineage>
        <taxon>Eukaryota</taxon>
        <taxon>Metazoa</taxon>
        <taxon>Ecdysozoa</taxon>
        <taxon>Nematoda</taxon>
        <taxon>Chromadorea</taxon>
        <taxon>Rhabditida</taxon>
        <taxon>Rhabditina</taxon>
        <taxon>Rhabditomorpha</taxon>
        <taxon>Strongyloidea</taxon>
        <taxon>Heligmosomidae</taxon>
        <taxon>Heligmosomoides</taxon>
    </lineage>
</organism>
<dbReference type="WBParaSite" id="HPBE_0000251801-mRNA-1">
    <property type="protein sequence ID" value="HPBE_0000251801-mRNA-1"/>
    <property type="gene ID" value="HPBE_0000251801"/>
</dbReference>
<accession>A0A183F8M6</accession>
<evidence type="ECO:0000313" key="3">
    <source>
        <dbReference type="WBParaSite" id="HPBE_0000251801-mRNA-1"/>
    </source>
</evidence>
<dbReference type="EMBL" id="UZAH01003934">
    <property type="protein sequence ID" value="VDO25895.1"/>
    <property type="molecule type" value="Genomic_DNA"/>
</dbReference>
<dbReference type="AlphaFoldDB" id="A0A183F8M6"/>
<evidence type="ECO:0000313" key="1">
    <source>
        <dbReference type="EMBL" id="VDO25895.1"/>
    </source>
</evidence>
<dbReference type="Proteomes" id="UP000050761">
    <property type="component" value="Unassembled WGS sequence"/>
</dbReference>
<reference evidence="1 2" key="1">
    <citation type="submission" date="2018-11" db="EMBL/GenBank/DDBJ databases">
        <authorList>
            <consortium name="Pathogen Informatics"/>
        </authorList>
    </citation>
    <scope>NUCLEOTIDE SEQUENCE [LARGE SCALE GENOMIC DNA]</scope>
</reference>